<proteinExistence type="predicted"/>
<accession>A0AAU9JXM3</accession>
<feature type="coiled-coil region" evidence="1">
    <location>
        <begin position="298"/>
        <end position="325"/>
    </location>
</feature>
<comment type="caution">
    <text evidence="2">The sequence shown here is derived from an EMBL/GenBank/DDBJ whole genome shotgun (WGS) entry which is preliminary data.</text>
</comment>
<dbReference type="AlphaFoldDB" id="A0AAU9JXM3"/>
<organism evidence="2 3">
    <name type="scientific">Blepharisma stoltei</name>
    <dbReference type="NCBI Taxonomy" id="1481888"/>
    <lineage>
        <taxon>Eukaryota</taxon>
        <taxon>Sar</taxon>
        <taxon>Alveolata</taxon>
        <taxon>Ciliophora</taxon>
        <taxon>Postciliodesmatophora</taxon>
        <taxon>Heterotrichea</taxon>
        <taxon>Heterotrichida</taxon>
        <taxon>Blepharismidae</taxon>
        <taxon>Blepharisma</taxon>
    </lineage>
</organism>
<name>A0AAU9JXM3_9CILI</name>
<dbReference type="EMBL" id="CAJZBQ010000045">
    <property type="protein sequence ID" value="CAG9328164.1"/>
    <property type="molecule type" value="Genomic_DNA"/>
</dbReference>
<evidence type="ECO:0000313" key="3">
    <source>
        <dbReference type="Proteomes" id="UP001162131"/>
    </source>
</evidence>
<keyword evidence="3" id="KW-1185">Reference proteome</keyword>
<reference evidence="2" key="1">
    <citation type="submission" date="2021-09" db="EMBL/GenBank/DDBJ databases">
        <authorList>
            <consortium name="AG Swart"/>
            <person name="Singh M."/>
            <person name="Singh A."/>
            <person name="Seah K."/>
            <person name="Emmerich C."/>
        </authorList>
    </citation>
    <scope>NUCLEOTIDE SEQUENCE</scope>
    <source>
        <strain evidence="2">ATCC30299</strain>
    </source>
</reference>
<keyword evidence="1" id="KW-0175">Coiled coil</keyword>
<dbReference type="Proteomes" id="UP001162131">
    <property type="component" value="Unassembled WGS sequence"/>
</dbReference>
<evidence type="ECO:0000256" key="1">
    <source>
        <dbReference type="SAM" id="Coils"/>
    </source>
</evidence>
<protein>
    <submittedName>
        <fullName evidence="2">Uncharacterized protein</fullName>
    </submittedName>
</protein>
<feature type="coiled-coil region" evidence="1">
    <location>
        <begin position="162"/>
        <end position="189"/>
    </location>
</feature>
<sequence>MFPSQRIQNLISSVKEKVEKEFQNDRDNFGACNTSALERSKNLKEHIYELSKYMISKKKEYNEIHNEVLQKQQKLFELKKTYTEMEDQISQPNHIEDLFKVRKEEHHDFTQGLNNELYYQETLKQMLFQRQENVNRSILPVNTISSKLKLITSQLANRRHSVEKISADITNINQEIEIAKNELARSRILNHQKIENELKVYQDYQKVLKCISAEHKRNLTIEKQKENSLQLIRLEKKISELKEFHVVHNETIKLEKDQEKQDSKFKAIQRVTNISTIQDMLPYYKYLKEKTENLSSTASQYQSLIDSLNKEIKELSYELNRYKFQDGSYELNAQKIEEIKAAFELRISTIEKDESSLNSLQNLVFSAVNVISRIVFQLSDESSRFDVTAKNLNHALAYISSKLDTIIGTLENHKNVYYVESINTATDFTSSPPFLKLNNSSFYQY</sequence>
<gene>
    <name evidence="2" type="ORF">BSTOLATCC_MIC45620</name>
</gene>
<evidence type="ECO:0000313" key="2">
    <source>
        <dbReference type="EMBL" id="CAG9328164.1"/>
    </source>
</evidence>